<organism evidence="2 3">
    <name type="scientific">Sphingomonas rubra</name>
    <dbReference type="NCBI Taxonomy" id="634430"/>
    <lineage>
        <taxon>Bacteria</taxon>
        <taxon>Pseudomonadati</taxon>
        <taxon>Pseudomonadota</taxon>
        <taxon>Alphaproteobacteria</taxon>
        <taxon>Sphingomonadales</taxon>
        <taxon>Sphingomonadaceae</taxon>
        <taxon>Sphingomonas</taxon>
    </lineage>
</organism>
<keyword evidence="1" id="KW-1133">Transmembrane helix</keyword>
<name>A0A1I5RQL3_9SPHN</name>
<evidence type="ECO:0000313" key="2">
    <source>
        <dbReference type="EMBL" id="SFP60832.1"/>
    </source>
</evidence>
<feature type="transmembrane region" description="Helical" evidence="1">
    <location>
        <begin position="79"/>
        <end position="98"/>
    </location>
</feature>
<accession>A0A1I5RQL3</accession>
<evidence type="ECO:0008006" key="4">
    <source>
        <dbReference type="Google" id="ProtNLM"/>
    </source>
</evidence>
<dbReference type="AlphaFoldDB" id="A0A1I5RQL3"/>
<keyword evidence="1" id="KW-0812">Transmembrane</keyword>
<evidence type="ECO:0000256" key="1">
    <source>
        <dbReference type="SAM" id="Phobius"/>
    </source>
</evidence>
<sequence length="104" mass="10630">MTAGEHHARARWDRRGDIGLRVVAAVPLAYAAASLWAMALARLLPLPPVEASVAGALVALGLCAVLAMWAFAARSGWRATWTIVAAGAVGGGIAWASIGATGRL</sequence>
<proteinExistence type="predicted"/>
<gene>
    <name evidence="2" type="ORF">SAMN04488241_10450</name>
</gene>
<keyword evidence="1" id="KW-0472">Membrane</keyword>
<dbReference type="RefSeq" id="WP_093332516.1">
    <property type="nucleotide sequence ID" value="NZ_FOXP01000004.1"/>
</dbReference>
<feature type="transmembrane region" description="Helical" evidence="1">
    <location>
        <begin position="51"/>
        <end position="72"/>
    </location>
</feature>
<evidence type="ECO:0000313" key="3">
    <source>
        <dbReference type="Proteomes" id="UP000199586"/>
    </source>
</evidence>
<feature type="transmembrane region" description="Helical" evidence="1">
    <location>
        <begin position="18"/>
        <end position="39"/>
    </location>
</feature>
<dbReference type="Proteomes" id="UP000199586">
    <property type="component" value="Unassembled WGS sequence"/>
</dbReference>
<keyword evidence="3" id="KW-1185">Reference proteome</keyword>
<reference evidence="2 3" key="1">
    <citation type="submission" date="2016-10" db="EMBL/GenBank/DDBJ databases">
        <authorList>
            <person name="de Groot N.N."/>
        </authorList>
    </citation>
    <scope>NUCLEOTIDE SEQUENCE [LARGE SCALE GENOMIC DNA]</scope>
    <source>
        <strain evidence="2 3">CGMCC 1.9113</strain>
    </source>
</reference>
<protein>
    <recommendedName>
        <fullName evidence="4">Iron uptake protein</fullName>
    </recommendedName>
</protein>
<dbReference type="STRING" id="634430.SAMN04488241_10450"/>
<dbReference type="EMBL" id="FOXP01000004">
    <property type="protein sequence ID" value="SFP60832.1"/>
    <property type="molecule type" value="Genomic_DNA"/>
</dbReference>